<reference evidence="1" key="1">
    <citation type="submission" date="2019-03" db="EMBL/GenBank/DDBJ databases">
        <title>Single cell metagenomics reveals metabolic interactions within the superorganism composed of flagellate Streblomastix strix and complex community of Bacteroidetes bacteria on its surface.</title>
        <authorList>
            <person name="Treitli S.C."/>
            <person name="Kolisko M."/>
            <person name="Husnik F."/>
            <person name="Keeling P."/>
            <person name="Hampl V."/>
        </authorList>
    </citation>
    <scope>NUCLEOTIDE SEQUENCE</scope>
    <source>
        <strain evidence="1">STM</strain>
    </source>
</reference>
<protein>
    <submittedName>
        <fullName evidence="1">Uncharacterized protein</fullName>
    </submittedName>
</protein>
<name>A0A5J4S922_9ZZZZ</name>
<gene>
    <name evidence="1" type="ORF">EZS27_010036</name>
</gene>
<comment type="caution">
    <text evidence="1">The sequence shown here is derived from an EMBL/GenBank/DDBJ whole genome shotgun (WGS) entry which is preliminary data.</text>
</comment>
<evidence type="ECO:0000313" key="1">
    <source>
        <dbReference type="EMBL" id="KAA6342182.1"/>
    </source>
</evidence>
<accession>A0A5J4S922</accession>
<proteinExistence type="predicted"/>
<dbReference type="EMBL" id="SNRY01000340">
    <property type="protein sequence ID" value="KAA6342182.1"/>
    <property type="molecule type" value="Genomic_DNA"/>
</dbReference>
<organism evidence="1">
    <name type="scientific">termite gut metagenome</name>
    <dbReference type="NCBI Taxonomy" id="433724"/>
    <lineage>
        <taxon>unclassified sequences</taxon>
        <taxon>metagenomes</taxon>
        <taxon>organismal metagenomes</taxon>
    </lineage>
</organism>
<dbReference type="AlphaFoldDB" id="A0A5J4S922"/>
<sequence>MDDVDLSRQGTEGWVHKYMSVDVVSGYQFRPAYITGSKPSHKTVYEAFRNMFCELILSGLPVPGELEVEHHLMKDIPWLNKVFPFVRFCESASEKRAEHATRSLKYGAAKDAGHTRGRWYAKHEAYRSIRKKIKGDFVEPVYQPQTIIADDLADIEAHNNTLHPLQKTYPGMTRKEVFLNNYNPSLKPAQAWYIYQFIGNMTQTSLRNNDYCRVNSEKFELANHESLKRLKPNNVKVTAYWLPLEDGSVDKVYLYQGETYIGEALNRSAFDYNECAIERTQEDKEKMLHQEKRIAKFDKLIKESKADIPKLGHRKKDAAEAEILSAPPEILVPVALEEEDECEKLLKEYADVDFHAHGEAIV</sequence>